<dbReference type="InterPro" id="IPR014923">
    <property type="entry name" value="DUF1802"/>
</dbReference>
<dbReference type="AlphaFoldDB" id="A0A2H1FBV6"/>
<evidence type="ECO:0000313" key="2">
    <source>
        <dbReference type="Proteomes" id="UP000230607"/>
    </source>
</evidence>
<gene>
    <name evidence="1" type="ORF">NCS_10053</name>
</gene>
<protein>
    <recommendedName>
        <fullName evidence="3">DUF1802 family protein</fullName>
    </recommendedName>
</protein>
<dbReference type="Proteomes" id="UP000230607">
    <property type="component" value="Chromosome 1"/>
</dbReference>
<dbReference type="OrthoDB" id="6842at2157"/>
<dbReference type="EMBL" id="LT841358">
    <property type="protein sequence ID" value="SMH70246.1"/>
    <property type="molecule type" value="Genomic_DNA"/>
</dbReference>
<evidence type="ECO:0008006" key="3">
    <source>
        <dbReference type="Google" id="ProtNLM"/>
    </source>
</evidence>
<sequence length="181" mass="20781">MKALKEWATVITALENGDQTVLLRKGGILETASGFKVEDKKFALFPTYEHQDNSSLKSQFYRYLADVREQKPKDGVNKITSYAEVLAEHDVSSMKKIEELSRFHIWSDSYIVERMNWMPQKPMTAMFLKVYQIPSIEIPVLPEYHGCKSWIELNANTGDGSAVLNETDLQQQLSEFRSIVN</sequence>
<name>A0A2H1FBV6_9ARCH</name>
<accession>A0A2H1FBV6</accession>
<keyword evidence="2" id="KW-1185">Reference proteome</keyword>
<evidence type="ECO:0000313" key="1">
    <source>
        <dbReference type="EMBL" id="SMH70246.1"/>
    </source>
</evidence>
<dbReference type="Pfam" id="PF08819">
    <property type="entry name" value="DUF1802"/>
    <property type="match status" value="1"/>
</dbReference>
<proteinExistence type="predicted"/>
<reference evidence="2" key="1">
    <citation type="submission" date="2017-03" db="EMBL/GenBank/DDBJ databases">
        <authorList>
            <person name="Herbold C."/>
        </authorList>
    </citation>
    <scope>NUCLEOTIDE SEQUENCE [LARGE SCALE GENOMIC DNA]</scope>
</reference>
<organism evidence="1 2">
    <name type="scientific">Candidatus Nitrosotalea okcheonensis</name>
    <dbReference type="NCBI Taxonomy" id="1903276"/>
    <lineage>
        <taxon>Archaea</taxon>
        <taxon>Nitrososphaerota</taxon>
        <taxon>Nitrososphaeria</taxon>
        <taxon>Nitrosotaleales</taxon>
        <taxon>Nitrosotaleaceae</taxon>
        <taxon>Nitrosotalea</taxon>
    </lineage>
</organism>